<evidence type="ECO:0000313" key="1">
    <source>
        <dbReference type="EMBL" id="PRQ06115.1"/>
    </source>
</evidence>
<name>A0A2S9YLY8_9BACT</name>
<protein>
    <submittedName>
        <fullName evidence="1">Uncharacterized protein</fullName>
    </submittedName>
</protein>
<dbReference type="PANTHER" id="PTHR42194">
    <property type="entry name" value="UPF0276 PROTEIN HI_1600"/>
    <property type="match status" value="1"/>
</dbReference>
<dbReference type="PANTHER" id="PTHR42194:SF1">
    <property type="entry name" value="UPF0276 PROTEIN HI_1600"/>
    <property type="match status" value="1"/>
</dbReference>
<evidence type="ECO:0000313" key="2">
    <source>
        <dbReference type="Proteomes" id="UP000238823"/>
    </source>
</evidence>
<proteinExistence type="predicted"/>
<reference evidence="1 2" key="1">
    <citation type="submission" date="2018-03" db="EMBL/GenBank/DDBJ databases">
        <title>Draft Genome Sequences of the Obligatory Marine Myxobacteria Enhygromyxa salina SWB007.</title>
        <authorList>
            <person name="Poehlein A."/>
            <person name="Moghaddam J.A."/>
            <person name="Harms H."/>
            <person name="Alanjari M."/>
            <person name="Koenig G.M."/>
            <person name="Daniel R."/>
            <person name="Schaeberle T.F."/>
        </authorList>
    </citation>
    <scope>NUCLEOTIDE SEQUENCE [LARGE SCALE GENOMIC DNA]</scope>
    <source>
        <strain evidence="1 2">SWB007</strain>
    </source>
</reference>
<dbReference type="SUPFAM" id="SSF51658">
    <property type="entry name" value="Xylose isomerase-like"/>
    <property type="match status" value="1"/>
</dbReference>
<comment type="caution">
    <text evidence="1">The sequence shown here is derived from an EMBL/GenBank/DDBJ whole genome shotgun (WGS) entry which is preliminary data.</text>
</comment>
<dbReference type="NCBIfam" id="NF003818">
    <property type="entry name" value="PRK05409.1"/>
    <property type="match status" value="1"/>
</dbReference>
<organism evidence="1 2">
    <name type="scientific">Enhygromyxa salina</name>
    <dbReference type="NCBI Taxonomy" id="215803"/>
    <lineage>
        <taxon>Bacteria</taxon>
        <taxon>Pseudomonadati</taxon>
        <taxon>Myxococcota</taxon>
        <taxon>Polyangia</taxon>
        <taxon>Nannocystales</taxon>
        <taxon>Nannocystaceae</taxon>
        <taxon>Enhygromyxa</taxon>
    </lineage>
</organism>
<dbReference type="Proteomes" id="UP000238823">
    <property type="component" value="Unassembled WGS sequence"/>
</dbReference>
<dbReference type="EMBL" id="PVNL01000083">
    <property type="protein sequence ID" value="PRQ06115.1"/>
    <property type="molecule type" value="Genomic_DNA"/>
</dbReference>
<dbReference type="Pfam" id="PF05114">
    <property type="entry name" value="MbnB_TglH_ChrH"/>
    <property type="match status" value="1"/>
</dbReference>
<sequence>MLDACAERWPILAHGVSMSIGGPDPLDHEYLAALRQLLDRIDAPFYTDHLCFATLGGRTTFDLLPLPFNEAAVRHTAARVRELADALDRPIALENISYYAQMPSSELDEGAFVSAVIEEADCLLLLDVNNVFVNARNHDLDPSELLWQLPVERACQIHLAGHKLEGPRLLDNHGAPVCDEVWALYREVIERRGPCPTLIEWDTQIPALDAVLDQADLARAIIDKRQLDRLDRGQA</sequence>
<dbReference type="AlphaFoldDB" id="A0A2S9YLY8"/>
<dbReference type="InterPro" id="IPR007801">
    <property type="entry name" value="MbnB/TglH/ChrH"/>
</dbReference>
<accession>A0A2S9YLY8</accession>
<dbReference type="InterPro" id="IPR036237">
    <property type="entry name" value="Xyl_isomerase-like_sf"/>
</dbReference>
<dbReference type="Gene3D" id="3.20.20.150">
    <property type="entry name" value="Divalent-metal-dependent TIM barrel enzymes"/>
    <property type="match status" value="1"/>
</dbReference>
<gene>
    <name evidence="1" type="ORF">ENSA7_41490</name>
</gene>